<evidence type="ECO:0000256" key="1">
    <source>
        <dbReference type="ARBA" id="ARBA00004127"/>
    </source>
</evidence>
<dbReference type="InterPro" id="IPR011701">
    <property type="entry name" value="MFS"/>
</dbReference>
<keyword evidence="10" id="KW-1185">Reference proteome</keyword>
<name>A0ABQ0A892_9GAMM</name>
<evidence type="ECO:0000313" key="10">
    <source>
        <dbReference type="Proteomes" id="UP001465153"/>
    </source>
</evidence>
<feature type="domain" description="Major facilitator superfamily (MFS) profile" evidence="8">
    <location>
        <begin position="6"/>
        <end position="406"/>
    </location>
</feature>
<feature type="transmembrane region" description="Helical" evidence="7">
    <location>
        <begin position="254"/>
        <end position="277"/>
    </location>
</feature>
<dbReference type="PROSITE" id="PS50850">
    <property type="entry name" value="MFS"/>
    <property type="match status" value="1"/>
</dbReference>
<feature type="transmembrane region" description="Helical" evidence="7">
    <location>
        <begin position="74"/>
        <end position="94"/>
    </location>
</feature>
<dbReference type="InterPro" id="IPR020846">
    <property type="entry name" value="MFS_dom"/>
</dbReference>
<comment type="similarity">
    <text evidence="2">Belongs to the major facilitator superfamily.</text>
</comment>
<feature type="transmembrane region" description="Helical" evidence="7">
    <location>
        <begin position="134"/>
        <end position="154"/>
    </location>
</feature>
<evidence type="ECO:0000256" key="5">
    <source>
        <dbReference type="ARBA" id="ARBA00022989"/>
    </source>
</evidence>
<evidence type="ECO:0000256" key="7">
    <source>
        <dbReference type="SAM" id="Phobius"/>
    </source>
</evidence>
<comment type="subcellular location">
    <subcellularLocation>
        <location evidence="1">Endomembrane system</location>
        <topology evidence="1">Multi-pass membrane protein</topology>
    </subcellularLocation>
</comment>
<evidence type="ECO:0000313" key="9">
    <source>
        <dbReference type="EMBL" id="GAA6167836.1"/>
    </source>
</evidence>
<keyword evidence="6 7" id="KW-0472">Membrane</keyword>
<evidence type="ECO:0000256" key="2">
    <source>
        <dbReference type="ARBA" id="ARBA00008335"/>
    </source>
</evidence>
<feature type="transmembrane region" description="Helical" evidence="7">
    <location>
        <begin position="12"/>
        <end position="31"/>
    </location>
</feature>
<feature type="transmembrane region" description="Helical" evidence="7">
    <location>
        <begin position="318"/>
        <end position="342"/>
    </location>
</feature>
<dbReference type="InterPro" id="IPR036259">
    <property type="entry name" value="MFS_trans_sf"/>
</dbReference>
<feature type="transmembrane region" description="Helical" evidence="7">
    <location>
        <begin position="100"/>
        <end position="122"/>
    </location>
</feature>
<feature type="transmembrane region" description="Helical" evidence="7">
    <location>
        <begin position="51"/>
        <end position="69"/>
    </location>
</feature>
<feature type="transmembrane region" description="Helical" evidence="7">
    <location>
        <begin position="284"/>
        <end position="303"/>
    </location>
</feature>
<proteinExistence type="inferred from homology"/>
<evidence type="ECO:0000256" key="6">
    <source>
        <dbReference type="ARBA" id="ARBA00023136"/>
    </source>
</evidence>
<keyword evidence="4 7" id="KW-0812">Transmembrane</keyword>
<comment type="caution">
    <text evidence="9">The sequence shown here is derived from an EMBL/GenBank/DDBJ whole genome shotgun (WGS) entry which is preliminary data.</text>
</comment>
<keyword evidence="5 7" id="KW-1133">Transmembrane helix</keyword>
<evidence type="ECO:0000256" key="4">
    <source>
        <dbReference type="ARBA" id="ARBA00022692"/>
    </source>
</evidence>
<sequence length="423" mass="46008">MNNQTIKLSLFINYFVFGILLNSVGTVILQVQNTYGVTESAASVLEAFKDLSIAITSFLVASFVVRIGYKKCMLLALAIVTVVSLLMPQIPVFWMTKLMFAAIGISFALIKVSVFASLGLVTSDSKDHVSWMNFLESFFMVGVLSGFFVFSQFVDDADPGSMAWLDVYYLIAGLTFFAFLLMLFTRLDESQIHSEGDNPSLVEDFSEMIQLSIKPLVLIFIVCAFIYVLIEQSIMSWLPTFNNTILNLPTSLSIQMASILAASTALGRFVAALVFQWVDWFKTLTIALVLAAVLVLIVLPLAGQSSDTVITGWSDAPLAAFIFPLVGFCLAPVYPAINSVILSSLPVRQHAPMTGLIVVFSALGGTTGSIVTGTLFEFFGGKTAFYFSLLPISLLLFSLYCLKKKTSHSSNTMNSAGAVGSTH</sequence>
<gene>
    <name evidence="9" type="ORF">NBRC116591_16460</name>
</gene>
<dbReference type="PANTHER" id="PTHR23514">
    <property type="entry name" value="BYPASS OF STOP CODON PROTEIN 6"/>
    <property type="match status" value="1"/>
</dbReference>
<accession>A0ABQ0A892</accession>
<dbReference type="SUPFAM" id="SSF103473">
    <property type="entry name" value="MFS general substrate transporter"/>
    <property type="match status" value="1"/>
</dbReference>
<dbReference type="PANTHER" id="PTHR23514:SF3">
    <property type="entry name" value="BYPASS OF STOP CODON PROTEIN 6"/>
    <property type="match status" value="1"/>
</dbReference>
<feature type="transmembrane region" description="Helical" evidence="7">
    <location>
        <begin position="354"/>
        <end position="378"/>
    </location>
</feature>
<dbReference type="RefSeq" id="WP_353302486.1">
    <property type="nucleotide sequence ID" value="NZ_BAABWN010000004.1"/>
</dbReference>
<dbReference type="Pfam" id="PF07690">
    <property type="entry name" value="MFS_1"/>
    <property type="match status" value="1"/>
</dbReference>
<evidence type="ECO:0000259" key="8">
    <source>
        <dbReference type="PROSITE" id="PS50850"/>
    </source>
</evidence>
<reference evidence="9 10" key="1">
    <citation type="submission" date="2024-04" db="EMBL/GenBank/DDBJ databases">
        <title>Draft genome sequence of Sessilibacter corallicola NBRC 116591.</title>
        <authorList>
            <person name="Miyakawa T."/>
            <person name="Kusuya Y."/>
            <person name="Miura T."/>
        </authorList>
    </citation>
    <scope>NUCLEOTIDE SEQUENCE [LARGE SCALE GENOMIC DNA]</scope>
    <source>
        <strain evidence="9 10">KU-00831-HH</strain>
    </source>
</reference>
<keyword evidence="3" id="KW-0813">Transport</keyword>
<dbReference type="Gene3D" id="1.20.1250.20">
    <property type="entry name" value="MFS general substrate transporter like domains"/>
    <property type="match status" value="1"/>
</dbReference>
<feature type="transmembrane region" description="Helical" evidence="7">
    <location>
        <begin position="216"/>
        <end position="234"/>
    </location>
</feature>
<dbReference type="Proteomes" id="UP001465153">
    <property type="component" value="Unassembled WGS sequence"/>
</dbReference>
<dbReference type="EMBL" id="BAABWN010000004">
    <property type="protein sequence ID" value="GAA6167836.1"/>
    <property type="molecule type" value="Genomic_DNA"/>
</dbReference>
<protein>
    <submittedName>
        <fullName evidence="9">MFS transporter</fullName>
    </submittedName>
</protein>
<feature type="transmembrane region" description="Helical" evidence="7">
    <location>
        <begin position="384"/>
        <end position="402"/>
    </location>
</feature>
<feature type="transmembrane region" description="Helical" evidence="7">
    <location>
        <begin position="166"/>
        <end position="184"/>
    </location>
</feature>
<organism evidence="9 10">
    <name type="scientific">Sessilibacter corallicola</name>
    <dbReference type="NCBI Taxonomy" id="2904075"/>
    <lineage>
        <taxon>Bacteria</taxon>
        <taxon>Pseudomonadati</taxon>
        <taxon>Pseudomonadota</taxon>
        <taxon>Gammaproteobacteria</taxon>
        <taxon>Cellvibrionales</taxon>
        <taxon>Cellvibrionaceae</taxon>
        <taxon>Sessilibacter</taxon>
    </lineage>
</organism>
<evidence type="ECO:0000256" key="3">
    <source>
        <dbReference type="ARBA" id="ARBA00022448"/>
    </source>
</evidence>
<dbReference type="InterPro" id="IPR051788">
    <property type="entry name" value="MFS_Transporter"/>
</dbReference>